<dbReference type="AlphaFoldDB" id="A0AAD7FKA5"/>
<proteinExistence type="predicted"/>
<evidence type="ECO:0000313" key="2">
    <source>
        <dbReference type="Proteomes" id="UP001221142"/>
    </source>
</evidence>
<accession>A0AAD7FKA5</accession>
<dbReference type="Proteomes" id="UP001221142">
    <property type="component" value="Unassembled WGS sequence"/>
</dbReference>
<organism evidence="1 2">
    <name type="scientific">Roridomyces roridus</name>
    <dbReference type="NCBI Taxonomy" id="1738132"/>
    <lineage>
        <taxon>Eukaryota</taxon>
        <taxon>Fungi</taxon>
        <taxon>Dikarya</taxon>
        <taxon>Basidiomycota</taxon>
        <taxon>Agaricomycotina</taxon>
        <taxon>Agaricomycetes</taxon>
        <taxon>Agaricomycetidae</taxon>
        <taxon>Agaricales</taxon>
        <taxon>Marasmiineae</taxon>
        <taxon>Mycenaceae</taxon>
        <taxon>Roridomyces</taxon>
    </lineage>
</organism>
<dbReference type="EMBL" id="JARKIF010000010">
    <property type="protein sequence ID" value="KAJ7628927.1"/>
    <property type="molecule type" value="Genomic_DNA"/>
</dbReference>
<comment type="caution">
    <text evidence="1">The sequence shown here is derived from an EMBL/GenBank/DDBJ whole genome shotgun (WGS) entry which is preliminary data.</text>
</comment>
<reference evidence="1" key="1">
    <citation type="submission" date="2023-03" db="EMBL/GenBank/DDBJ databases">
        <title>Massive genome expansion in bonnet fungi (Mycena s.s.) driven by repeated elements and novel gene families across ecological guilds.</title>
        <authorList>
            <consortium name="Lawrence Berkeley National Laboratory"/>
            <person name="Harder C.B."/>
            <person name="Miyauchi S."/>
            <person name="Viragh M."/>
            <person name="Kuo A."/>
            <person name="Thoen E."/>
            <person name="Andreopoulos B."/>
            <person name="Lu D."/>
            <person name="Skrede I."/>
            <person name="Drula E."/>
            <person name="Henrissat B."/>
            <person name="Morin E."/>
            <person name="Kohler A."/>
            <person name="Barry K."/>
            <person name="LaButti K."/>
            <person name="Morin E."/>
            <person name="Salamov A."/>
            <person name="Lipzen A."/>
            <person name="Mereny Z."/>
            <person name="Hegedus B."/>
            <person name="Baldrian P."/>
            <person name="Stursova M."/>
            <person name="Weitz H."/>
            <person name="Taylor A."/>
            <person name="Grigoriev I.V."/>
            <person name="Nagy L.G."/>
            <person name="Martin F."/>
            <person name="Kauserud H."/>
        </authorList>
    </citation>
    <scope>NUCLEOTIDE SEQUENCE</scope>
    <source>
        <strain evidence="1">9284</strain>
    </source>
</reference>
<protein>
    <recommendedName>
        <fullName evidence="3">F-box domain-containing protein</fullName>
    </recommendedName>
</protein>
<keyword evidence="2" id="KW-1185">Reference proteome</keyword>
<sequence>MDHILPAELECRIFAIAASTWPTRIPDLMRVAQRVKVWIEPLLYRIIFLYHRPAVVDDLKLPKFSVDILRRAISQHPPDFFKNTTQHLFLGHPTSGPLLSSEFLDTLFTVCSNVTSVFLLWTLQPANIPALASLPSLRRLALDIKVGMSGIPDPLIHRLFRNITHLEVLDFPVEHAALSLSQLPNLTHFAFNPSRSGTPESDTTTLWCSVLPSCACVHLKCIVFLSMGATGDLSRVSALK</sequence>
<evidence type="ECO:0000313" key="1">
    <source>
        <dbReference type="EMBL" id="KAJ7628927.1"/>
    </source>
</evidence>
<evidence type="ECO:0008006" key="3">
    <source>
        <dbReference type="Google" id="ProtNLM"/>
    </source>
</evidence>
<name>A0AAD7FKA5_9AGAR</name>
<gene>
    <name evidence="1" type="ORF">FB45DRAFT_46137</name>
</gene>